<comment type="caution">
    <text evidence="2">The sequence shown here is derived from an EMBL/GenBank/DDBJ whole genome shotgun (WGS) entry which is preliminary data.</text>
</comment>
<gene>
    <name evidence="2" type="ORF">L3X38_011682</name>
</gene>
<dbReference type="Proteomes" id="UP001054821">
    <property type="component" value="Chromosome 2"/>
</dbReference>
<evidence type="ECO:0000259" key="1">
    <source>
        <dbReference type="Pfam" id="PF07727"/>
    </source>
</evidence>
<reference evidence="2 3" key="1">
    <citation type="journal article" date="2022" name="G3 (Bethesda)">
        <title>Whole-genome sequence and methylome profiling of the almond [Prunus dulcis (Mill.) D.A. Webb] cultivar 'Nonpareil'.</title>
        <authorList>
            <person name="D'Amico-Willman K.M."/>
            <person name="Ouma W.Z."/>
            <person name="Meulia T."/>
            <person name="Sideli G.M."/>
            <person name="Gradziel T.M."/>
            <person name="Fresnedo-Ramirez J."/>
        </authorList>
    </citation>
    <scope>NUCLEOTIDE SEQUENCE [LARGE SCALE GENOMIC DNA]</scope>
    <source>
        <strain evidence="2">Clone GOH B32 T37-40</strain>
    </source>
</reference>
<feature type="domain" description="Reverse transcriptase Ty1/copia-type" evidence="1">
    <location>
        <begin position="2"/>
        <end position="56"/>
    </location>
</feature>
<keyword evidence="3" id="KW-1185">Reference proteome</keyword>
<sequence length="335" mass="37303">MMRRYEMTDLGLLYHFLGMAVIQTENCIFINQKKYALTLLKKFGLKQCKPVSTPLVASEKLCKDDGSEPADENKYRQMVGSLLYLIATRTDIMFAASLLARFMHCPTKKHYGTAKRVLRYIQGTIDFGIKYQKGKEAILIGYCDSDWSGSQDDMRSTSGYAFSFGSRVFSWASVKQHSVALSTAEAEYVSASEATTQNTCYSIETPTIPSLLSPDRARLLYAIGNNVPIDLATYIFRAICGAAFPTSMPDSLPFVSLITRCTMASRMPVEPTNKLYSPWSPSDNMWIFVYSFTPSSSAVKHPQTVVSHTPVWPYLPMTLLSTGVIPPSLKQLSTG</sequence>
<dbReference type="PANTHER" id="PTHR11439:SF502">
    <property type="entry name" value="SECRETED RXLR EFFECTOR PROTEIN 161-LIKE"/>
    <property type="match status" value="1"/>
</dbReference>
<dbReference type="CDD" id="cd09272">
    <property type="entry name" value="RNase_HI_RT_Ty1"/>
    <property type="match status" value="1"/>
</dbReference>
<dbReference type="EMBL" id="JAJFAZ020000002">
    <property type="protein sequence ID" value="KAI5343806.1"/>
    <property type="molecule type" value="Genomic_DNA"/>
</dbReference>
<dbReference type="PANTHER" id="PTHR11439">
    <property type="entry name" value="GAG-POL-RELATED RETROTRANSPOSON"/>
    <property type="match status" value="1"/>
</dbReference>
<evidence type="ECO:0000313" key="2">
    <source>
        <dbReference type="EMBL" id="KAI5343806.1"/>
    </source>
</evidence>
<name>A0AAD4ZFN1_PRUDU</name>
<evidence type="ECO:0000313" key="3">
    <source>
        <dbReference type="Proteomes" id="UP001054821"/>
    </source>
</evidence>
<dbReference type="InterPro" id="IPR013103">
    <property type="entry name" value="RVT_2"/>
</dbReference>
<dbReference type="Pfam" id="PF07727">
    <property type="entry name" value="RVT_2"/>
    <property type="match status" value="1"/>
</dbReference>
<dbReference type="AlphaFoldDB" id="A0AAD4ZFN1"/>
<proteinExistence type="predicted"/>
<protein>
    <recommendedName>
        <fullName evidence="1">Reverse transcriptase Ty1/copia-type domain-containing protein</fullName>
    </recommendedName>
</protein>
<organism evidence="2 3">
    <name type="scientific">Prunus dulcis</name>
    <name type="common">Almond</name>
    <name type="synonym">Amygdalus dulcis</name>
    <dbReference type="NCBI Taxonomy" id="3755"/>
    <lineage>
        <taxon>Eukaryota</taxon>
        <taxon>Viridiplantae</taxon>
        <taxon>Streptophyta</taxon>
        <taxon>Embryophyta</taxon>
        <taxon>Tracheophyta</taxon>
        <taxon>Spermatophyta</taxon>
        <taxon>Magnoliopsida</taxon>
        <taxon>eudicotyledons</taxon>
        <taxon>Gunneridae</taxon>
        <taxon>Pentapetalae</taxon>
        <taxon>rosids</taxon>
        <taxon>fabids</taxon>
        <taxon>Rosales</taxon>
        <taxon>Rosaceae</taxon>
        <taxon>Amygdaloideae</taxon>
        <taxon>Amygdaleae</taxon>
        <taxon>Prunus</taxon>
    </lineage>
</organism>
<accession>A0AAD4ZFN1</accession>